<keyword evidence="4" id="KW-0804">Transcription</keyword>
<feature type="DNA-binding region" description="H-T-H motif" evidence="5">
    <location>
        <begin position="35"/>
        <end position="54"/>
    </location>
</feature>
<feature type="domain" description="HTH tetR-type" evidence="6">
    <location>
        <begin position="12"/>
        <end position="72"/>
    </location>
</feature>
<dbReference type="SUPFAM" id="SSF48498">
    <property type="entry name" value="Tetracyclin repressor-like, C-terminal domain"/>
    <property type="match status" value="1"/>
</dbReference>
<dbReference type="PROSITE" id="PS50977">
    <property type="entry name" value="HTH_TETR_2"/>
    <property type="match status" value="1"/>
</dbReference>
<gene>
    <name evidence="7" type="ORF">ACFPQB_22075</name>
</gene>
<dbReference type="InterPro" id="IPR039538">
    <property type="entry name" value="BetI_C"/>
</dbReference>
<dbReference type="Pfam" id="PF00440">
    <property type="entry name" value="TetR_N"/>
    <property type="match status" value="1"/>
</dbReference>
<protein>
    <submittedName>
        <fullName evidence="7">TetR/AcrR family transcriptional regulator</fullName>
    </submittedName>
</protein>
<dbReference type="Gene3D" id="1.10.357.10">
    <property type="entry name" value="Tetracycline Repressor, domain 2"/>
    <property type="match status" value="1"/>
</dbReference>
<sequence>MTLEREAEATIEPRKLQIMTVTERLIAEQGFDGLRLRDVAKDARVSIGLIQHYFDTRDALVLETLRHASWRRAAEWESLGAGVDDPVERTRVLLRGSIADRERCQAWMETCASSTRHPDLLPMITRIYEAWQGALRSALQGGIEAGAFQPVVPLDQVLDTIMAMIDGLMVAVGLQVYEFDRAYRAALLQDIAGRLLQYDFGPLDA</sequence>
<comment type="caution">
    <text evidence="7">The sequence shown here is derived from an EMBL/GenBank/DDBJ whole genome shotgun (WGS) entry which is preliminary data.</text>
</comment>
<dbReference type="Pfam" id="PF13977">
    <property type="entry name" value="TetR_C_6"/>
    <property type="match status" value="1"/>
</dbReference>
<evidence type="ECO:0000313" key="8">
    <source>
        <dbReference type="Proteomes" id="UP001596072"/>
    </source>
</evidence>
<dbReference type="PANTHER" id="PTHR30055:SF234">
    <property type="entry name" value="HTH-TYPE TRANSCRIPTIONAL REGULATOR BETI"/>
    <property type="match status" value="1"/>
</dbReference>
<evidence type="ECO:0000256" key="5">
    <source>
        <dbReference type="PROSITE-ProRule" id="PRU00335"/>
    </source>
</evidence>
<organism evidence="7 8">
    <name type="scientific">Nocardioides vastitatis</name>
    <dbReference type="NCBI Taxonomy" id="2568655"/>
    <lineage>
        <taxon>Bacteria</taxon>
        <taxon>Bacillati</taxon>
        <taxon>Actinomycetota</taxon>
        <taxon>Actinomycetes</taxon>
        <taxon>Propionibacteriales</taxon>
        <taxon>Nocardioidaceae</taxon>
        <taxon>Nocardioides</taxon>
    </lineage>
</organism>
<accession>A0ABW0ZKS5</accession>
<dbReference type="EMBL" id="JBHSNS010000019">
    <property type="protein sequence ID" value="MFC5731615.1"/>
    <property type="molecule type" value="Genomic_DNA"/>
</dbReference>
<dbReference type="RefSeq" id="WP_136432306.1">
    <property type="nucleotide sequence ID" value="NZ_JBHSNS010000019.1"/>
</dbReference>
<evidence type="ECO:0000259" key="6">
    <source>
        <dbReference type="PROSITE" id="PS50977"/>
    </source>
</evidence>
<reference evidence="8" key="1">
    <citation type="journal article" date="2019" name="Int. J. Syst. Evol. Microbiol.">
        <title>The Global Catalogue of Microorganisms (GCM) 10K type strain sequencing project: providing services to taxonomists for standard genome sequencing and annotation.</title>
        <authorList>
            <consortium name="The Broad Institute Genomics Platform"/>
            <consortium name="The Broad Institute Genome Sequencing Center for Infectious Disease"/>
            <person name="Wu L."/>
            <person name="Ma J."/>
        </authorList>
    </citation>
    <scope>NUCLEOTIDE SEQUENCE [LARGE SCALE GENOMIC DNA]</scope>
    <source>
        <strain evidence="8">YIM 94188</strain>
    </source>
</reference>
<name>A0ABW0ZKS5_9ACTN</name>
<dbReference type="InterPro" id="IPR001647">
    <property type="entry name" value="HTH_TetR"/>
</dbReference>
<evidence type="ECO:0000256" key="4">
    <source>
        <dbReference type="ARBA" id="ARBA00023163"/>
    </source>
</evidence>
<keyword evidence="1" id="KW-0678">Repressor</keyword>
<dbReference type="SUPFAM" id="SSF46689">
    <property type="entry name" value="Homeodomain-like"/>
    <property type="match status" value="1"/>
</dbReference>
<dbReference type="PANTHER" id="PTHR30055">
    <property type="entry name" value="HTH-TYPE TRANSCRIPTIONAL REGULATOR RUTR"/>
    <property type="match status" value="1"/>
</dbReference>
<evidence type="ECO:0000313" key="7">
    <source>
        <dbReference type="EMBL" id="MFC5731615.1"/>
    </source>
</evidence>
<dbReference type="Proteomes" id="UP001596072">
    <property type="component" value="Unassembled WGS sequence"/>
</dbReference>
<dbReference type="InterPro" id="IPR050109">
    <property type="entry name" value="HTH-type_TetR-like_transc_reg"/>
</dbReference>
<dbReference type="InterPro" id="IPR009057">
    <property type="entry name" value="Homeodomain-like_sf"/>
</dbReference>
<evidence type="ECO:0000256" key="3">
    <source>
        <dbReference type="ARBA" id="ARBA00023125"/>
    </source>
</evidence>
<dbReference type="InterPro" id="IPR036271">
    <property type="entry name" value="Tet_transcr_reg_TetR-rel_C_sf"/>
</dbReference>
<evidence type="ECO:0000256" key="1">
    <source>
        <dbReference type="ARBA" id="ARBA00022491"/>
    </source>
</evidence>
<keyword evidence="2" id="KW-0805">Transcription regulation</keyword>
<proteinExistence type="predicted"/>
<evidence type="ECO:0000256" key="2">
    <source>
        <dbReference type="ARBA" id="ARBA00023015"/>
    </source>
</evidence>
<keyword evidence="8" id="KW-1185">Reference proteome</keyword>
<keyword evidence="3 5" id="KW-0238">DNA-binding</keyword>